<evidence type="ECO:0000313" key="3">
    <source>
        <dbReference type="EMBL" id="EMR02645.1"/>
    </source>
</evidence>
<dbReference type="EMBL" id="AODQ01000051">
    <property type="protein sequence ID" value="EMR02645.1"/>
    <property type="molecule type" value="Genomic_DNA"/>
</dbReference>
<feature type="domain" description="GIY-YIG" evidence="2">
    <location>
        <begin position="4"/>
        <end position="81"/>
    </location>
</feature>
<dbReference type="InterPro" id="IPR050190">
    <property type="entry name" value="UPF0213_domain"/>
</dbReference>
<dbReference type="PATRIC" id="fig|1279009.4.peg.2278"/>
<dbReference type="PANTHER" id="PTHR34477:SF5">
    <property type="entry name" value="BSL5627 PROTEIN"/>
    <property type="match status" value="1"/>
</dbReference>
<evidence type="ECO:0000256" key="1">
    <source>
        <dbReference type="ARBA" id="ARBA00007435"/>
    </source>
</evidence>
<accession>M7NLI4</accession>
<dbReference type="InterPro" id="IPR035901">
    <property type="entry name" value="GIY-YIG_endonuc_sf"/>
</dbReference>
<dbReference type="STRING" id="1279009.ADICEAN_02244"/>
<dbReference type="SMART" id="SM00465">
    <property type="entry name" value="GIYc"/>
    <property type="match status" value="1"/>
</dbReference>
<dbReference type="RefSeq" id="WP_009195637.1">
    <property type="nucleotide sequence ID" value="NZ_AODQ01000051.1"/>
</dbReference>
<dbReference type="Proteomes" id="UP000011910">
    <property type="component" value="Unassembled WGS sequence"/>
</dbReference>
<keyword evidence="4" id="KW-1185">Reference proteome</keyword>
<gene>
    <name evidence="3" type="ORF">ADICEAN_02244</name>
</gene>
<organism evidence="3 4">
    <name type="scientific">Cesiribacter andamanensis AMV16</name>
    <dbReference type="NCBI Taxonomy" id="1279009"/>
    <lineage>
        <taxon>Bacteria</taxon>
        <taxon>Pseudomonadati</taxon>
        <taxon>Bacteroidota</taxon>
        <taxon>Cytophagia</taxon>
        <taxon>Cytophagales</taxon>
        <taxon>Cesiribacteraceae</taxon>
        <taxon>Cesiribacter</taxon>
    </lineage>
</organism>
<protein>
    <recommendedName>
        <fullName evidence="2">GIY-YIG domain-containing protein</fullName>
    </recommendedName>
</protein>
<sequence>MANRTYYVYLLSNKSGSVLYVGVTNDLQRRVLEHKSGYNPGSFTSRYKVHKLVWWEELPSPEEAIAREKQLKGGSRARKVQLIQAHNPQWLDLSQGWYD</sequence>
<dbReference type="InterPro" id="IPR000305">
    <property type="entry name" value="GIY-YIG_endonuc"/>
</dbReference>
<dbReference type="PANTHER" id="PTHR34477">
    <property type="entry name" value="UPF0213 PROTEIN YHBQ"/>
    <property type="match status" value="1"/>
</dbReference>
<name>M7NLI4_9BACT</name>
<dbReference type="AlphaFoldDB" id="M7NLI4"/>
<dbReference type="PROSITE" id="PS50164">
    <property type="entry name" value="GIY_YIG"/>
    <property type="match status" value="1"/>
</dbReference>
<evidence type="ECO:0000313" key="4">
    <source>
        <dbReference type="Proteomes" id="UP000011910"/>
    </source>
</evidence>
<comment type="similarity">
    <text evidence="1">Belongs to the UPF0213 family.</text>
</comment>
<dbReference type="OrthoDB" id="1495241at2"/>
<dbReference type="CDD" id="cd10448">
    <property type="entry name" value="GIY-YIG_unchar_3"/>
    <property type="match status" value="1"/>
</dbReference>
<dbReference type="Gene3D" id="3.40.1440.10">
    <property type="entry name" value="GIY-YIG endonuclease"/>
    <property type="match status" value="1"/>
</dbReference>
<comment type="caution">
    <text evidence="3">The sequence shown here is derived from an EMBL/GenBank/DDBJ whole genome shotgun (WGS) entry which is preliminary data.</text>
</comment>
<evidence type="ECO:0000259" key="2">
    <source>
        <dbReference type="PROSITE" id="PS50164"/>
    </source>
</evidence>
<dbReference type="SUPFAM" id="SSF82771">
    <property type="entry name" value="GIY-YIG endonuclease"/>
    <property type="match status" value="1"/>
</dbReference>
<reference evidence="3 4" key="1">
    <citation type="journal article" date="2013" name="Genome Announc.">
        <title>Draft Genome Sequence of Cesiribacter andamanensis Strain AMV16T, Isolated from a Soil Sample from a Mud Volcano in the Andaman Islands, India.</title>
        <authorList>
            <person name="Shivaji S."/>
            <person name="Ara S."/>
            <person name="Begum Z."/>
            <person name="Srinivas T.N."/>
            <person name="Singh A."/>
            <person name="Kumar Pinnaka A."/>
        </authorList>
    </citation>
    <scope>NUCLEOTIDE SEQUENCE [LARGE SCALE GENOMIC DNA]</scope>
    <source>
        <strain evidence="3 4">AMV16</strain>
    </source>
</reference>
<proteinExistence type="inferred from homology"/>
<dbReference type="Pfam" id="PF01541">
    <property type="entry name" value="GIY-YIG"/>
    <property type="match status" value="1"/>
</dbReference>
<dbReference type="eggNOG" id="COG2827">
    <property type="taxonomic scope" value="Bacteria"/>
</dbReference>